<dbReference type="Proteomes" id="UP001419268">
    <property type="component" value="Unassembled WGS sequence"/>
</dbReference>
<keyword evidence="3" id="KW-1185">Reference proteome</keyword>
<proteinExistence type="predicted"/>
<evidence type="ECO:0000256" key="1">
    <source>
        <dbReference type="SAM" id="MobiDB-lite"/>
    </source>
</evidence>
<evidence type="ECO:0000313" key="2">
    <source>
        <dbReference type="EMBL" id="KAK9083462.1"/>
    </source>
</evidence>
<dbReference type="EMBL" id="JBBNAG010000013">
    <property type="protein sequence ID" value="KAK9083462.1"/>
    <property type="molecule type" value="Genomic_DNA"/>
</dbReference>
<dbReference type="AlphaFoldDB" id="A0AAP0E346"/>
<sequence length="86" mass="9626">MEKNDAINMCNNDEQDERSVVDHQDGIVELDISVEQEAPTAKAVMDADIGSLARMPKVRGTTDEPLNSKKGYYNLNHEMTVKEFLA</sequence>
<protein>
    <submittedName>
        <fullName evidence="2">Uncharacterized protein</fullName>
    </submittedName>
</protein>
<accession>A0AAP0E346</accession>
<feature type="region of interest" description="Disordered" evidence="1">
    <location>
        <begin position="1"/>
        <end position="20"/>
    </location>
</feature>
<comment type="caution">
    <text evidence="2">The sequence shown here is derived from an EMBL/GenBank/DDBJ whole genome shotgun (WGS) entry which is preliminary data.</text>
</comment>
<gene>
    <name evidence="2" type="ORF">Scep_029933</name>
</gene>
<organism evidence="2 3">
    <name type="scientific">Stephania cephalantha</name>
    <dbReference type="NCBI Taxonomy" id="152367"/>
    <lineage>
        <taxon>Eukaryota</taxon>
        <taxon>Viridiplantae</taxon>
        <taxon>Streptophyta</taxon>
        <taxon>Embryophyta</taxon>
        <taxon>Tracheophyta</taxon>
        <taxon>Spermatophyta</taxon>
        <taxon>Magnoliopsida</taxon>
        <taxon>Ranunculales</taxon>
        <taxon>Menispermaceae</taxon>
        <taxon>Menispermoideae</taxon>
        <taxon>Cissampelideae</taxon>
        <taxon>Stephania</taxon>
    </lineage>
</organism>
<evidence type="ECO:0000313" key="3">
    <source>
        <dbReference type="Proteomes" id="UP001419268"/>
    </source>
</evidence>
<reference evidence="2 3" key="1">
    <citation type="submission" date="2024-01" db="EMBL/GenBank/DDBJ databases">
        <title>Genome assemblies of Stephania.</title>
        <authorList>
            <person name="Yang L."/>
        </authorList>
    </citation>
    <scope>NUCLEOTIDE SEQUENCE [LARGE SCALE GENOMIC DNA]</scope>
    <source>
        <strain evidence="2">JXDWG</strain>
        <tissue evidence="2">Leaf</tissue>
    </source>
</reference>
<name>A0AAP0E346_9MAGN</name>